<protein>
    <submittedName>
        <fullName evidence="1">Uncharacterized protein</fullName>
    </submittedName>
</protein>
<sequence length="141" mass="16214">MVEPQTALVADHRRADVRDAVAQRVNVSGDVGIRITRLQHGYHAWKLTHISRRAADGRVHLIALAGHIQIQRHPQRQQDHQRRQQEKGAVQLALQRILTFVFGHIAPSRHLKPSATFDISIPFMRISVKDTRQCPQSTFWR</sequence>
<evidence type="ECO:0000313" key="1">
    <source>
        <dbReference type="EMBL" id="MPM76473.1"/>
    </source>
</evidence>
<proteinExistence type="predicted"/>
<comment type="caution">
    <text evidence="1">The sequence shown here is derived from an EMBL/GenBank/DDBJ whole genome shotgun (WGS) entry which is preliminary data.</text>
</comment>
<dbReference type="EMBL" id="VSSQ01027302">
    <property type="protein sequence ID" value="MPM76473.1"/>
    <property type="molecule type" value="Genomic_DNA"/>
</dbReference>
<organism evidence="1">
    <name type="scientific">bioreactor metagenome</name>
    <dbReference type="NCBI Taxonomy" id="1076179"/>
    <lineage>
        <taxon>unclassified sequences</taxon>
        <taxon>metagenomes</taxon>
        <taxon>ecological metagenomes</taxon>
    </lineage>
</organism>
<reference evidence="1" key="1">
    <citation type="submission" date="2019-08" db="EMBL/GenBank/DDBJ databases">
        <authorList>
            <person name="Kucharzyk K."/>
            <person name="Murdoch R.W."/>
            <person name="Higgins S."/>
            <person name="Loffler F."/>
        </authorList>
    </citation>
    <scope>NUCLEOTIDE SEQUENCE</scope>
</reference>
<dbReference type="AlphaFoldDB" id="A0A645CHP5"/>
<accession>A0A645CHP5</accession>
<name>A0A645CHP5_9ZZZZ</name>
<gene>
    <name evidence="1" type="ORF">SDC9_123471</name>
</gene>